<evidence type="ECO:0000313" key="2">
    <source>
        <dbReference type="EMBL" id="AWM41777.1"/>
    </source>
</evidence>
<gene>
    <name evidence="2" type="ORF">C1280_35470</name>
</gene>
<keyword evidence="3" id="KW-1185">Reference proteome</keyword>
<evidence type="ECO:0000256" key="1">
    <source>
        <dbReference type="SAM" id="MobiDB-lite"/>
    </source>
</evidence>
<sequence length="82" mass="8800">MPSREGYVQVGVQLPPALKVAADEKRGETTLTQYVCELIARDTGTEYEPPKKGAPAGTPRKTPPGPKPGNAKKPTAKRSRKT</sequence>
<dbReference type="AlphaFoldDB" id="A0A2Z3HDV5"/>
<name>A0A2Z3HDV5_9BACT</name>
<evidence type="ECO:0000313" key="3">
    <source>
        <dbReference type="Proteomes" id="UP000245802"/>
    </source>
</evidence>
<reference evidence="2 3" key="1">
    <citation type="submission" date="2018-01" db="EMBL/GenBank/DDBJ databases">
        <title>G. obscuriglobus.</title>
        <authorList>
            <person name="Franke J."/>
            <person name="Blomberg W."/>
            <person name="Selmecki A."/>
        </authorList>
    </citation>
    <scope>NUCLEOTIDE SEQUENCE [LARGE SCALE GENOMIC DNA]</scope>
    <source>
        <strain evidence="2 3">DSM 5831</strain>
    </source>
</reference>
<dbReference type="KEGG" id="gog:C1280_35470"/>
<dbReference type="Proteomes" id="UP000245802">
    <property type="component" value="Chromosome"/>
</dbReference>
<proteinExistence type="predicted"/>
<organism evidence="2 3">
    <name type="scientific">Gemmata obscuriglobus</name>
    <dbReference type="NCBI Taxonomy" id="114"/>
    <lineage>
        <taxon>Bacteria</taxon>
        <taxon>Pseudomonadati</taxon>
        <taxon>Planctomycetota</taxon>
        <taxon>Planctomycetia</taxon>
        <taxon>Gemmatales</taxon>
        <taxon>Gemmataceae</taxon>
        <taxon>Gemmata</taxon>
    </lineage>
</organism>
<feature type="region of interest" description="Disordered" evidence="1">
    <location>
        <begin position="41"/>
        <end position="82"/>
    </location>
</feature>
<feature type="compositionally biased region" description="Basic and acidic residues" evidence="1">
    <location>
        <begin position="41"/>
        <end position="51"/>
    </location>
</feature>
<dbReference type="RefSeq" id="WP_010038351.1">
    <property type="nucleotide sequence ID" value="NZ_CP025958.1"/>
</dbReference>
<accession>A0A2Z3HDV5</accession>
<protein>
    <submittedName>
        <fullName evidence="2">Uncharacterized protein</fullName>
    </submittedName>
</protein>
<dbReference type="EMBL" id="CP025958">
    <property type="protein sequence ID" value="AWM41777.1"/>
    <property type="molecule type" value="Genomic_DNA"/>
</dbReference>